<keyword evidence="3" id="KW-1185">Reference proteome</keyword>
<feature type="compositionally biased region" description="Acidic residues" evidence="1">
    <location>
        <begin position="48"/>
        <end position="63"/>
    </location>
</feature>
<feature type="compositionally biased region" description="Polar residues" evidence="1">
    <location>
        <begin position="674"/>
        <end position="683"/>
    </location>
</feature>
<feature type="region of interest" description="Disordered" evidence="1">
    <location>
        <begin position="1"/>
        <end position="793"/>
    </location>
</feature>
<feature type="compositionally biased region" description="Polar residues" evidence="1">
    <location>
        <begin position="779"/>
        <end position="793"/>
    </location>
</feature>
<reference evidence="2" key="2">
    <citation type="submission" date="2023-06" db="EMBL/GenBank/DDBJ databases">
        <authorList>
            <consortium name="Lawrence Berkeley National Laboratory"/>
            <person name="Haridas S."/>
            <person name="Hensen N."/>
            <person name="Bonometti L."/>
            <person name="Westerberg I."/>
            <person name="Brannstrom I.O."/>
            <person name="Guillou S."/>
            <person name="Cros-Aarteil S."/>
            <person name="Calhoun S."/>
            <person name="Kuo A."/>
            <person name="Mondo S."/>
            <person name="Pangilinan J."/>
            <person name="Riley R."/>
            <person name="LaButti K."/>
            <person name="Andreopoulos B."/>
            <person name="Lipzen A."/>
            <person name="Chen C."/>
            <person name="Yanf M."/>
            <person name="Daum C."/>
            <person name="Ng V."/>
            <person name="Clum A."/>
            <person name="Steindorff A."/>
            <person name="Ohm R."/>
            <person name="Martin F."/>
            <person name="Silar P."/>
            <person name="Natvig D."/>
            <person name="Lalanne C."/>
            <person name="Gautier V."/>
            <person name="Ament-velasquez S.L."/>
            <person name="Kruys A."/>
            <person name="Hutchinson M.I."/>
            <person name="Powell A.J."/>
            <person name="Barry K."/>
            <person name="Miller A.N."/>
            <person name="Grigoriev I.V."/>
            <person name="Debuchy R."/>
            <person name="Gladieux P."/>
            <person name="Thoren M.H."/>
            <person name="Johannesson H."/>
        </authorList>
    </citation>
    <scope>NUCLEOTIDE SEQUENCE</scope>
    <source>
        <strain evidence="2">CBS 232.78</strain>
    </source>
</reference>
<feature type="compositionally biased region" description="Low complexity" evidence="1">
    <location>
        <begin position="295"/>
        <end position="309"/>
    </location>
</feature>
<dbReference type="EMBL" id="JAULSW010000008">
    <property type="protein sequence ID" value="KAK3371972.1"/>
    <property type="molecule type" value="Genomic_DNA"/>
</dbReference>
<feature type="region of interest" description="Disordered" evidence="1">
    <location>
        <begin position="840"/>
        <end position="956"/>
    </location>
</feature>
<reference evidence="2" key="1">
    <citation type="journal article" date="2023" name="Mol. Phylogenet. Evol.">
        <title>Genome-scale phylogeny and comparative genomics of the fungal order Sordariales.</title>
        <authorList>
            <person name="Hensen N."/>
            <person name="Bonometti L."/>
            <person name="Westerberg I."/>
            <person name="Brannstrom I.O."/>
            <person name="Guillou S."/>
            <person name="Cros-Aarteil S."/>
            <person name="Calhoun S."/>
            <person name="Haridas S."/>
            <person name="Kuo A."/>
            <person name="Mondo S."/>
            <person name="Pangilinan J."/>
            <person name="Riley R."/>
            <person name="LaButti K."/>
            <person name="Andreopoulos B."/>
            <person name="Lipzen A."/>
            <person name="Chen C."/>
            <person name="Yan M."/>
            <person name="Daum C."/>
            <person name="Ng V."/>
            <person name="Clum A."/>
            <person name="Steindorff A."/>
            <person name="Ohm R.A."/>
            <person name="Martin F."/>
            <person name="Silar P."/>
            <person name="Natvig D.O."/>
            <person name="Lalanne C."/>
            <person name="Gautier V."/>
            <person name="Ament-Velasquez S.L."/>
            <person name="Kruys A."/>
            <person name="Hutchinson M.I."/>
            <person name="Powell A.J."/>
            <person name="Barry K."/>
            <person name="Miller A.N."/>
            <person name="Grigoriev I.V."/>
            <person name="Debuchy R."/>
            <person name="Gladieux P."/>
            <person name="Hiltunen Thoren M."/>
            <person name="Johannesson H."/>
        </authorList>
    </citation>
    <scope>NUCLEOTIDE SEQUENCE</scope>
    <source>
        <strain evidence="2">CBS 232.78</strain>
    </source>
</reference>
<comment type="caution">
    <text evidence="2">The sequence shown here is derived from an EMBL/GenBank/DDBJ whole genome shotgun (WGS) entry which is preliminary data.</text>
</comment>
<feature type="compositionally biased region" description="Basic and acidic residues" evidence="1">
    <location>
        <begin position="237"/>
        <end position="254"/>
    </location>
</feature>
<evidence type="ECO:0000256" key="1">
    <source>
        <dbReference type="SAM" id="MobiDB-lite"/>
    </source>
</evidence>
<feature type="compositionally biased region" description="Polar residues" evidence="1">
    <location>
        <begin position="1194"/>
        <end position="1205"/>
    </location>
</feature>
<feature type="compositionally biased region" description="Pro residues" evidence="1">
    <location>
        <begin position="284"/>
        <end position="294"/>
    </location>
</feature>
<accession>A0AAE0K9F1</accession>
<evidence type="ECO:0000313" key="2">
    <source>
        <dbReference type="EMBL" id="KAK3371972.1"/>
    </source>
</evidence>
<organism evidence="2 3">
    <name type="scientific">Podospora didyma</name>
    <dbReference type="NCBI Taxonomy" id="330526"/>
    <lineage>
        <taxon>Eukaryota</taxon>
        <taxon>Fungi</taxon>
        <taxon>Dikarya</taxon>
        <taxon>Ascomycota</taxon>
        <taxon>Pezizomycotina</taxon>
        <taxon>Sordariomycetes</taxon>
        <taxon>Sordariomycetidae</taxon>
        <taxon>Sordariales</taxon>
        <taxon>Podosporaceae</taxon>
        <taxon>Podospora</taxon>
    </lineage>
</organism>
<feature type="compositionally biased region" description="Low complexity" evidence="1">
    <location>
        <begin position="618"/>
        <end position="629"/>
    </location>
</feature>
<evidence type="ECO:0000313" key="3">
    <source>
        <dbReference type="Proteomes" id="UP001285441"/>
    </source>
</evidence>
<feature type="compositionally biased region" description="Polar residues" evidence="1">
    <location>
        <begin position="133"/>
        <end position="159"/>
    </location>
</feature>
<proteinExistence type="predicted"/>
<feature type="compositionally biased region" description="Low complexity" evidence="1">
    <location>
        <begin position="1238"/>
        <end position="1250"/>
    </location>
</feature>
<feature type="compositionally biased region" description="Low complexity" evidence="1">
    <location>
        <begin position="481"/>
        <end position="491"/>
    </location>
</feature>
<dbReference type="Proteomes" id="UP001285441">
    <property type="component" value="Unassembled WGS sequence"/>
</dbReference>
<feature type="compositionally biased region" description="Low complexity" evidence="1">
    <location>
        <begin position="689"/>
        <end position="702"/>
    </location>
</feature>
<feature type="region of interest" description="Disordered" evidence="1">
    <location>
        <begin position="1168"/>
        <end position="1267"/>
    </location>
</feature>
<feature type="compositionally biased region" description="Basic and acidic residues" evidence="1">
    <location>
        <begin position="1036"/>
        <end position="1053"/>
    </location>
</feature>
<feature type="compositionally biased region" description="Polar residues" evidence="1">
    <location>
        <begin position="390"/>
        <end position="403"/>
    </location>
</feature>
<feature type="compositionally biased region" description="Low complexity" evidence="1">
    <location>
        <begin position="994"/>
        <end position="1009"/>
    </location>
</feature>
<protein>
    <submittedName>
        <fullName evidence="2">Uncharacterized protein</fullName>
    </submittedName>
</protein>
<feature type="region of interest" description="Disordered" evidence="1">
    <location>
        <begin position="981"/>
        <end position="1056"/>
    </location>
</feature>
<feature type="compositionally biased region" description="Pro residues" evidence="1">
    <location>
        <begin position="492"/>
        <end position="507"/>
    </location>
</feature>
<feature type="compositionally biased region" description="Polar residues" evidence="1">
    <location>
        <begin position="103"/>
        <end position="113"/>
    </location>
</feature>
<feature type="compositionally biased region" description="Basic and acidic residues" evidence="1">
    <location>
        <begin position="864"/>
        <end position="873"/>
    </location>
</feature>
<dbReference type="AlphaFoldDB" id="A0AAE0K9F1"/>
<feature type="compositionally biased region" description="Pro residues" evidence="1">
    <location>
        <begin position="66"/>
        <end position="75"/>
    </location>
</feature>
<name>A0AAE0K9F1_9PEZI</name>
<feature type="compositionally biased region" description="Polar residues" evidence="1">
    <location>
        <begin position="168"/>
        <end position="178"/>
    </location>
</feature>
<sequence>MDGSYGNVFPAGRSMSPSNPGSGNDQYKVNVSRQKTRKWANFKPQNYDGDDWGDDYNDDEEGADPAPAPGPPLKPMGPREPSAPSPTARQFQPTSPPPLHIPNQASRQAQVETGSPFVSGAPSIGAGPERRGTGNTFAQSAATASSVYSNASPYGQRSGSPAAIGSPVSRNMTATPPTAASVPSRFPLRKSSMGAQDAPTDSIDLIRQAGSSQTGNVKPVTSPLTSPTRLPFVRPADIYKRMEQEKEKERRSLESGRASMDSNAGRGTSERVEEQKQSQLPSQEPAPAPAPAPTPAQVQPQTQKQTLTQIRPQQEGADQKWQPSAPASATPTVTSSSTIRGAEKAADLHHKPRPSLASVAERKSEYGLEGLIDSYGSDEPGPPTVPSIPAANSTTMGQTQSSVPAPVPQEMQPPAKPNRISTSPMLPEFSRLSDFGEDFFSPARSSTSSHPQKQQSELSSVAQEDMGSLAQPTVERDEPISSSSSAAALPVPSSPTYPPPPLPPPPHAAISTSAAVPETESEGLGQVSPRPNGSSIVAEPKVAPPQQQAAIRSPSPPSEARQTVLSSFPDETGSGTKEPFLANSQSRGPGTDGQLDAMLATENKRPFRPHLPGGWVSETPTTPWEVPTPAVQVDDRYSPTPEPAASANLSSVAEPESKDMGGSFLRAGEYETSDGPSEASTAKQPILEASSRPPSPRALSPLVIASPALSTSLQTIPGPTVPQGGAGTSYFENAQPAELTSPEPATATTQTSEIPPTAPLNPRRDPKLEGILDFIPHNFSGNSTLDTTSSSPLKESDMLRDEIIKSLSPLQPSNEFNEFAGKPNTAVHLLAAEPGRESTYLGDVYGDYWADDDKPSQGPLVAAKQEEAAKAPDSETLPRSSVEQNPVAPLGNPAAADPLPGSEMDTAPKAQPSTARPGPAPTRFSWERNSERHNNAGAPSANAENKDEKQAVDPKANNVVIAEPALAPAAVELPAVSVTRDAGHLSPDPAELDSVSSSSASGGISHQVSQASTLQPKSTLEAPIEPPSPLSVLSDRNGHLRDAQKPAVSDEKIPVQGLSNVASPLAPEIRPPTIAKDQQFQPTSGLAMAQASAHPAFVPKKDPVNIVAFKQILAMPSQTERIKYFNETRSQFAVSNTGLEEWMQALRSKHPEHTGAGWSFRTEFQGATNVAPDAQPPGPHAPGQAAGPAPYFQQYGNASSPTVNQGARPANNIPMPPPPQHGGHSSNQVGTKSKELLKSAGKAGKGLLSKGKNKLRGATGDKVFFNS</sequence>
<feature type="compositionally biased region" description="Low complexity" evidence="1">
    <location>
        <begin position="323"/>
        <end position="338"/>
    </location>
</feature>
<feature type="compositionally biased region" description="Low complexity" evidence="1">
    <location>
        <begin position="1181"/>
        <end position="1190"/>
    </location>
</feature>
<feature type="compositionally biased region" description="Basic and acidic residues" evidence="1">
    <location>
        <begin position="925"/>
        <end position="934"/>
    </location>
</feature>
<feature type="compositionally biased region" description="Polar residues" evidence="1">
    <location>
        <begin position="443"/>
        <end position="462"/>
    </location>
</feature>
<feature type="compositionally biased region" description="Polar residues" evidence="1">
    <location>
        <begin position="708"/>
        <end position="717"/>
    </location>
</feature>
<feature type="compositionally biased region" description="Polar residues" evidence="1">
    <location>
        <begin position="15"/>
        <end position="33"/>
    </location>
</feature>
<gene>
    <name evidence="2" type="ORF">B0H63DRAFT_284641</name>
</gene>